<dbReference type="AlphaFoldDB" id="A0A6P2GAK3"/>
<accession>A0A6P2GAK3</accession>
<evidence type="ECO:0000259" key="2">
    <source>
        <dbReference type="Pfam" id="PF05229"/>
    </source>
</evidence>
<keyword evidence="4" id="KW-0946">Virion</keyword>
<evidence type="ECO:0000256" key="1">
    <source>
        <dbReference type="SAM" id="SignalP"/>
    </source>
</evidence>
<gene>
    <name evidence="4" type="ORF">BAN20980_03490</name>
    <name evidence="3" type="ORF">JQK92_17980</name>
</gene>
<dbReference type="SMART" id="SM00972">
    <property type="entry name" value="SCPU"/>
    <property type="match status" value="1"/>
</dbReference>
<dbReference type="Pfam" id="PF05229">
    <property type="entry name" value="SCPU"/>
    <property type="match status" value="1"/>
</dbReference>
<dbReference type="EMBL" id="CABVLY010000013">
    <property type="protein sequence ID" value="VVU50770.1"/>
    <property type="molecule type" value="Genomic_DNA"/>
</dbReference>
<keyword evidence="6" id="KW-1185">Reference proteome</keyword>
<reference evidence="3 6" key="2">
    <citation type="submission" date="2021-02" db="EMBL/GenBank/DDBJ databases">
        <title>Draft genome of the type strains Burkholderia anthina DSM16086.</title>
        <authorList>
            <person name="Hertel R."/>
            <person name="Meissner J."/>
            <person name="Poehlein A."/>
            <person name="Daniel R."/>
            <person name="Commichau F.M."/>
        </authorList>
    </citation>
    <scope>NUCLEOTIDE SEQUENCE [LARGE SCALE GENOMIC DNA]</scope>
    <source>
        <strain evidence="3 6">DSM 16086</strain>
    </source>
</reference>
<name>A0A6P2GAK3_9BURK</name>
<dbReference type="RefSeq" id="WP_096505777.1">
    <property type="nucleotide sequence ID" value="NZ_JAFCIQ010000012.1"/>
</dbReference>
<proteinExistence type="predicted"/>
<dbReference type="EMBL" id="JAFCIQ010000012">
    <property type="protein sequence ID" value="MBM2768308.1"/>
    <property type="molecule type" value="Genomic_DNA"/>
</dbReference>
<keyword evidence="4" id="KW-0167">Capsid protein</keyword>
<feature type="chain" id="PRO_5026979258" evidence="1">
    <location>
        <begin position="24"/>
        <end position="182"/>
    </location>
</feature>
<evidence type="ECO:0000313" key="5">
    <source>
        <dbReference type="Proteomes" id="UP000494201"/>
    </source>
</evidence>
<keyword evidence="1" id="KW-0732">Signal</keyword>
<feature type="signal peptide" evidence="1">
    <location>
        <begin position="1"/>
        <end position="23"/>
    </location>
</feature>
<dbReference type="Proteomes" id="UP000755577">
    <property type="component" value="Unassembled WGS sequence"/>
</dbReference>
<sequence>MVGRMPKKIIGGLLAFPFLCAHAGQLSGAMDVSLHVRSGCQVGALAGTADFGRLAFGEHGPTWVDPLTADGRSTAAGGQVRVACSPDIDGFLVSIDSGRNGTQATRYVVKRDAAGRVVARVPYNVYRDPARSLPYVPLIPQSFLIDDAHTEVALPLFGVVQGQAQALPAGIYEDLLGITLDW</sequence>
<evidence type="ECO:0000313" key="4">
    <source>
        <dbReference type="EMBL" id="VVU50770.1"/>
    </source>
</evidence>
<dbReference type="InterPro" id="IPR007893">
    <property type="entry name" value="Spore_coat_U/FanG"/>
</dbReference>
<dbReference type="Proteomes" id="UP000494201">
    <property type="component" value="Unassembled WGS sequence"/>
</dbReference>
<organism evidence="4 5">
    <name type="scientific">Burkholderia anthina</name>
    <dbReference type="NCBI Taxonomy" id="179879"/>
    <lineage>
        <taxon>Bacteria</taxon>
        <taxon>Pseudomonadati</taxon>
        <taxon>Pseudomonadota</taxon>
        <taxon>Betaproteobacteria</taxon>
        <taxon>Burkholderiales</taxon>
        <taxon>Burkholderiaceae</taxon>
        <taxon>Burkholderia</taxon>
        <taxon>Burkholderia cepacia complex</taxon>
    </lineage>
</organism>
<evidence type="ECO:0000313" key="6">
    <source>
        <dbReference type="Proteomes" id="UP000755577"/>
    </source>
</evidence>
<feature type="domain" description="Spore coat protein U/FanG" evidence="2">
    <location>
        <begin position="28"/>
        <end position="179"/>
    </location>
</feature>
<evidence type="ECO:0000313" key="3">
    <source>
        <dbReference type="EMBL" id="MBM2768308.1"/>
    </source>
</evidence>
<protein>
    <submittedName>
        <fullName evidence="4">Spore coat protein U domain-contain protein</fullName>
    </submittedName>
    <submittedName>
        <fullName evidence="3">Spore coat protein U domain-containing protein</fullName>
    </submittedName>
</protein>
<reference evidence="4 5" key="1">
    <citation type="submission" date="2019-09" db="EMBL/GenBank/DDBJ databases">
        <authorList>
            <person name="Depoorter E."/>
        </authorList>
    </citation>
    <scope>NUCLEOTIDE SEQUENCE [LARGE SCALE GENOMIC DNA]</scope>
    <source>
        <strain evidence="4">LMG 20980</strain>
    </source>
</reference>